<dbReference type="Pfam" id="PF10358">
    <property type="entry name" value="NT-C2"/>
    <property type="match status" value="1"/>
</dbReference>
<dbReference type="Proteomes" id="UP001642487">
    <property type="component" value="Chromosome 3"/>
</dbReference>
<evidence type="ECO:0000256" key="1">
    <source>
        <dbReference type="SAM" id="MobiDB-lite"/>
    </source>
</evidence>
<gene>
    <name evidence="3" type="ORF">CITCOLO1_LOCUS9741</name>
</gene>
<keyword evidence="4" id="KW-1185">Reference proteome</keyword>
<proteinExistence type="predicted"/>
<feature type="region of interest" description="Disordered" evidence="1">
    <location>
        <begin position="431"/>
        <end position="474"/>
    </location>
</feature>
<reference evidence="3 4" key="1">
    <citation type="submission" date="2024-03" db="EMBL/GenBank/DDBJ databases">
        <authorList>
            <person name="Gkanogiannis A."/>
            <person name="Becerra Lopez-Lavalle L."/>
        </authorList>
    </citation>
    <scope>NUCLEOTIDE SEQUENCE [LARGE SCALE GENOMIC DNA]</scope>
</reference>
<feature type="compositionally biased region" description="Basic and acidic residues" evidence="1">
    <location>
        <begin position="448"/>
        <end position="474"/>
    </location>
</feature>
<organism evidence="3 4">
    <name type="scientific">Citrullus colocynthis</name>
    <name type="common">colocynth</name>
    <dbReference type="NCBI Taxonomy" id="252529"/>
    <lineage>
        <taxon>Eukaryota</taxon>
        <taxon>Viridiplantae</taxon>
        <taxon>Streptophyta</taxon>
        <taxon>Embryophyta</taxon>
        <taxon>Tracheophyta</taxon>
        <taxon>Spermatophyta</taxon>
        <taxon>Magnoliopsida</taxon>
        <taxon>eudicotyledons</taxon>
        <taxon>Gunneridae</taxon>
        <taxon>Pentapetalae</taxon>
        <taxon>rosids</taxon>
        <taxon>fabids</taxon>
        <taxon>Cucurbitales</taxon>
        <taxon>Cucurbitaceae</taxon>
        <taxon>Benincaseae</taxon>
        <taxon>Citrullus</taxon>
    </lineage>
</organism>
<dbReference type="PANTHER" id="PTHR31344">
    <property type="entry name" value="NUCLEAR PORE COMPLEX PROTEIN NUP205"/>
    <property type="match status" value="1"/>
</dbReference>
<evidence type="ECO:0000313" key="3">
    <source>
        <dbReference type="EMBL" id="CAK9317792.1"/>
    </source>
</evidence>
<feature type="compositionally biased region" description="Polar residues" evidence="1">
    <location>
        <begin position="357"/>
        <end position="370"/>
    </location>
</feature>
<accession>A0ABP0YBE2</accession>
<feature type="region of interest" description="Disordered" evidence="1">
    <location>
        <begin position="206"/>
        <end position="301"/>
    </location>
</feature>
<feature type="region of interest" description="Disordered" evidence="1">
    <location>
        <begin position="594"/>
        <end position="634"/>
    </location>
</feature>
<name>A0ABP0YBE2_9ROSI</name>
<feature type="compositionally biased region" description="Low complexity" evidence="1">
    <location>
        <begin position="280"/>
        <end position="294"/>
    </location>
</feature>
<dbReference type="PROSITE" id="PS51840">
    <property type="entry name" value="C2_NT"/>
    <property type="match status" value="1"/>
</dbReference>
<feature type="compositionally biased region" description="Polar residues" evidence="1">
    <location>
        <begin position="594"/>
        <end position="613"/>
    </location>
</feature>
<dbReference type="InterPro" id="IPR021827">
    <property type="entry name" value="Nup186/Nup192/Nup205"/>
</dbReference>
<feature type="compositionally biased region" description="Basic and acidic residues" evidence="1">
    <location>
        <begin position="622"/>
        <end position="634"/>
    </location>
</feature>
<dbReference type="EMBL" id="OZ021737">
    <property type="protein sequence ID" value="CAK9317792.1"/>
    <property type="molecule type" value="Genomic_DNA"/>
</dbReference>
<sequence>MVLGLKGKHRRGDIVQADYRIHVQDIKPWPPSQSLMSLRSVFFQWENGDRNSGSSNLVIPTIGSIVGEGKIEFNESFNLPVGLVRDMPVRGKDADTFQRNILEFHLFESRREKAAKGQLLASATIDLAEFGVVKETTSVTAPMHCQRNFKNTLQPILSIKIQPIDKGRTNNSLKDTLSRRMSLDSLDGESAATSIHEEFADPNKIASFTDDDVSSHSSMTTSSVLEPDGCVAPQTEEGGLNSLIHGTDDRQEHAPISNLEPEKSNMTTENGAHGGLNVNSSSSSSIELSSDPGSPENNHTCIYSSPKFGSMSIEKNGKKSYIVYFSSSPKHEQHESDIHNHVKIEDAEHFAKESNGRKSNGMNDQEASNVETKEDGDYLSARQGDTVGQVAMGNDAMSSIVQKNDRLKHVKSVRSPLESAKCNGFRSKQLIGVEEAGPPGDSDNSLESVRRNERRDSKPYAKDSKNSYAKDSKESVLDSKVQQLQHKIKMLEGELREAAAIEAALYSIVAEHGSSMNKVHAPARRLSRLYLHSCKESPQSRKAHAARSVVSGFVLIAKACGNDVPRLTFWLSNSIVLRTIVSQDAVSLKMQVASESHSSKNGANRESSKSASTLKWKASSPNKRENGNTRHGSCDWENPHTFTSALEKVEAWIFSRIIESIWWQTLTPHMQSATAKTINQVSNSTSGKSYKKSSSSVDHDQGNFSLDLWKKAFKDACERICPVRAGGHECGCLPLLSRLIMEQCVTRLDTAMFNAILRDSADEIPTDPVSDPISESKVLPIPVGKSSFGAGALLKNAIGNWSRWLTDLFGLDDDDQCEDDNDNAEGKDATTLKSFHLLNALSDLMMLPKDMLLSQSIRKEVCASIGAPVIKRILEHFVPDEFCEDPIPDAVLEALDIEEDPSELDDRFVTSLPHTAASVAYHPPSLASVAAFIGDGTKSELRRSRSSVLRKSNTSDDELDELCSPFASILNAAICPSTTAKPSKTSEKSCSQNATRYELLRDVWGE</sequence>
<evidence type="ECO:0000259" key="2">
    <source>
        <dbReference type="PROSITE" id="PS51840"/>
    </source>
</evidence>
<feature type="domain" description="C2 NT-type" evidence="2">
    <location>
        <begin position="7"/>
        <end position="165"/>
    </location>
</feature>
<protein>
    <recommendedName>
        <fullName evidence="2">C2 NT-type domain-containing protein</fullName>
    </recommendedName>
</protein>
<dbReference type="InterPro" id="IPR019448">
    <property type="entry name" value="NT-C2"/>
</dbReference>
<dbReference type="PANTHER" id="PTHR31344:SF15">
    <property type="entry name" value="EEIG1_EHBP1 PROTEIN AMINO-TERMINAL DOMAIN PROTEIN"/>
    <property type="match status" value="1"/>
</dbReference>
<evidence type="ECO:0000313" key="4">
    <source>
        <dbReference type="Proteomes" id="UP001642487"/>
    </source>
</evidence>
<feature type="region of interest" description="Disordered" evidence="1">
    <location>
        <begin position="353"/>
        <end position="378"/>
    </location>
</feature>